<keyword evidence="4" id="KW-0560">Oxidoreductase</keyword>
<reference evidence="9 10" key="1">
    <citation type="submission" date="2021-01" db="EMBL/GenBank/DDBJ databases">
        <title>Whole genome shotgun sequence of Asanoa siamensis NBRC 107932.</title>
        <authorList>
            <person name="Komaki H."/>
            <person name="Tamura T."/>
        </authorList>
    </citation>
    <scope>NUCLEOTIDE SEQUENCE [LARGE SCALE GENOMIC DNA]</scope>
    <source>
        <strain evidence="9 10">NBRC 107932</strain>
    </source>
</reference>
<keyword evidence="2" id="KW-0575">Peroxidase</keyword>
<dbReference type="SUPFAM" id="SSF54909">
    <property type="entry name" value="Dimeric alpha+beta barrel"/>
    <property type="match status" value="1"/>
</dbReference>
<evidence type="ECO:0008006" key="11">
    <source>
        <dbReference type="Google" id="ProtNLM"/>
    </source>
</evidence>
<evidence type="ECO:0000259" key="7">
    <source>
        <dbReference type="Pfam" id="PF04261"/>
    </source>
</evidence>
<comment type="cofactor">
    <cofactor evidence="1">
        <name>heme b</name>
        <dbReference type="ChEBI" id="CHEBI:60344"/>
    </cofactor>
</comment>
<keyword evidence="5" id="KW-0408">Iron</keyword>
<keyword evidence="10" id="KW-1185">Reference proteome</keyword>
<evidence type="ECO:0000313" key="10">
    <source>
        <dbReference type="Proteomes" id="UP000604117"/>
    </source>
</evidence>
<name>A0ABQ4CXQ7_9ACTN</name>
<proteinExistence type="inferred from homology"/>
<dbReference type="InterPro" id="IPR011008">
    <property type="entry name" value="Dimeric_a/b-barrel"/>
</dbReference>
<evidence type="ECO:0000256" key="3">
    <source>
        <dbReference type="ARBA" id="ARBA00022723"/>
    </source>
</evidence>
<organism evidence="9 10">
    <name type="scientific">Asanoa siamensis</name>
    <dbReference type="NCBI Taxonomy" id="926357"/>
    <lineage>
        <taxon>Bacteria</taxon>
        <taxon>Bacillati</taxon>
        <taxon>Actinomycetota</taxon>
        <taxon>Actinomycetes</taxon>
        <taxon>Micromonosporales</taxon>
        <taxon>Micromonosporaceae</taxon>
        <taxon>Asanoa</taxon>
    </lineage>
</organism>
<dbReference type="PANTHER" id="PTHR30521:SF0">
    <property type="entry name" value="DYP-TYPE PEROXIDASE FAMILY PROTEIN"/>
    <property type="match status" value="1"/>
</dbReference>
<accession>A0ABQ4CXQ7</accession>
<protein>
    <recommendedName>
        <fullName evidence="11">Iron-dependent peroxidase</fullName>
    </recommendedName>
</protein>
<evidence type="ECO:0000259" key="8">
    <source>
        <dbReference type="Pfam" id="PF20628"/>
    </source>
</evidence>
<feature type="domain" description="Dyp-type peroxidase N-terminal" evidence="7">
    <location>
        <begin position="5"/>
        <end position="135"/>
    </location>
</feature>
<comment type="similarity">
    <text evidence="6">Belongs to the DyP-type peroxidase family.</text>
</comment>
<comment type="caution">
    <text evidence="9">The sequence shown here is derived from an EMBL/GenBank/DDBJ whole genome shotgun (WGS) entry which is preliminary data.</text>
</comment>
<evidence type="ECO:0000256" key="5">
    <source>
        <dbReference type="ARBA" id="ARBA00023004"/>
    </source>
</evidence>
<dbReference type="PANTHER" id="PTHR30521">
    <property type="entry name" value="DEFERROCHELATASE/PEROXIDASE"/>
    <property type="match status" value="1"/>
</dbReference>
<dbReference type="NCBIfam" id="TIGR01413">
    <property type="entry name" value="Dyp_perox_fam"/>
    <property type="match status" value="1"/>
</dbReference>
<evidence type="ECO:0000256" key="6">
    <source>
        <dbReference type="ARBA" id="ARBA00025737"/>
    </source>
</evidence>
<feature type="domain" description="Dyp-type peroxidase C-terminal" evidence="8">
    <location>
        <begin position="140"/>
        <end position="301"/>
    </location>
</feature>
<keyword evidence="3" id="KW-0479">Metal-binding</keyword>
<dbReference type="InterPro" id="IPR048327">
    <property type="entry name" value="Dyp_perox_N"/>
</dbReference>
<evidence type="ECO:0000256" key="1">
    <source>
        <dbReference type="ARBA" id="ARBA00001970"/>
    </source>
</evidence>
<evidence type="ECO:0000256" key="4">
    <source>
        <dbReference type="ARBA" id="ARBA00023002"/>
    </source>
</evidence>
<dbReference type="Pfam" id="PF20628">
    <property type="entry name" value="Dyp_perox_C"/>
    <property type="match status" value="1"/>
</dbReference>
<sequence>MIEPQAVLAPLSRAALVLVVTVHDGDEAASRTRDLCGDLSGLVRSVGFRDLDAQLSCVVGFGAAAWSRIFDSPAPRRLHKLPAIRGEKHEAPSTPGDVVFHIRAGRPDLCFELATQILTRLSGAATPVDETQGFRFFDFRDLLGFVDGTENPTGDASAKAALIGAEDPDFAGGSYLVVQKYLHDLDAWNRLPVEAQNRVIGRDKLSNVEMPDEVTPSSAHRMLTTIKDADGNEIKIMRDNMPFGSPAAGEFGTYFIGYAASPTVIEQMLRNMFIGDPTGNYDRILDFSRAVTGSLFFVPSLTLLDTLGDS</sequence>
<evidence type="ECO:0000256" key="2">
    <source>
        <dbReference type="ARBA" id="ARBA00022559"/>
    </source>
</evidence>
<dbReference type="Pfam" id="PF04261">
    <property type="entry name" value="Dyp_perox_N"/>
    <property type="match status" value="1"/>
</dbReference>
<gene>
    <name evidence="9" type="ORF">Asi02nite_56000</name>
</gene>
<evidence type="ECO:0000313" key="9">
    <source>
        <dbReference type="EMBL" id="GIF76082.1"/>
    </source>
</evidence>
<dbReference type="Proteomes" id="UP000604117">
    <property type="component" value="Unassembled WGS sequence"/>
</dbReference>
<dbReference type="InterPro" id="IPR048328">
    <property type="entry name" value="Dyp_perox_C"/>
</dbReference>
<dbReference type="PROSITE" id="PS51404">
    <property type="entry name" value="DYP_PEROXIDASE"/>
    <property type="match status" value="1"/>
</dbReference>
<dbReference type="EMBL" id="BONE01000053">
    <property type="protein sequence ID" value="GIF76082.1"/>
    <property type="molecule type" value="Genomic_DNA"/>
</dbReference>
<dbReference type="RefSeq" id="WP_239127169.1">
    <property type="nucleotide sequence ID" value="NZ_BONE01000053.1"/>
</dbReference>
<dbReference type="InterPro" id="IPR006314">
    <property type="entry name" value="Dyp_peroxidase"/>
</dbReference>